<evidence type="ECO:0000256" key="8">
    <source>
        <dbReference type="SAM" id="MobiDB-lite"/>
    </source>
</evidence>
<dbReference type="PANTHER" id="PTHR43270">
    <property type="entry name" value="BETA-ALA-HIS DIPEPTIDASE"/>
    <property type="match status" value="1"/>
</dbReference>
<keyword evidence="4" id="KW-0479">Metal-binding</keyword>
<evidence type="ECO:0000259" key="9">
    <source>
        <dbReference type="Pfam" id="PF07687"/>
    </source>
</evidence>
<accession>A0AAW0F7C9</accession>
<evidence type="ECO:0000313" key="11">
    <source>
        <dbReference type="Proteomes" id="UP001385951"/>
    </source>
</evidence>
<dbReference type="Pfam" id="PF01546">
    <property type="entry name" value="Peptidase_M20"/>
    <property type="match status" value="1"/>
</dbReference>
<dbReference type="InterPro" id="IPR015943">
    <property type="entry name" value="WD40/YVTN_repeat-like_dom_sf"/>
</dbReference>
<dbReference type="PRINTS" id="PR00320">
    <property type="entry name" value="GPROTEINBRPT"/>
</dbReference>
<evidence type="ECO:0000256" key="6">
    <source>
        <dbReference type="ARBA" id="ARBA00022801"/>
    </source>
</evidence>
<dbReference type="Gene3D" id="3.30.70.360">
    <property type="match status" value="1"/>
</dbReference>
<dbReference type="Gene3D" id="3.40.630.10">
    <property type="entry name" value="Zn peptidases"/>
    <property type="match status" value="1"/>
</dbReference>
<gene>
    <name evidence="10" type="ORF">QCA50_020669</name>
</gene>
<dbReference type="SMART" id="SM00320">
    <property type="entry name" value="WD40"/>
    <property type="match status" value="6"/>
</dbReference>
<keyword evidence="5" id="KW-0677">Repeat</keyword>
<evidence type="ECO:0000256" key="3">
    <source>
        <dbReference type="ARBA" id="ARBA00022670"/>
    </source>
</evidence>
<dbReference type="Gene3D" id="2.130.10.10">
    <property type="entry name" value="YVTN repeat-like/Quinoprotein amine dehydrogenase"/>
    <property type="match status" value="2"/>
</dbReference>
<keyword evidence="3" id="KW-0645">Protease</keyword>
<dbReference type="Proteomes" id="UP001385951">
    <property type="component" value="Unassembled WGS sequence"/>
</dbReference>
<feature type="repeat" description="WD" evidence="7">
    <location>
        <begin position="71"/>
        <end position="112"/>
    </location>
</feature>
<dbReference type="PROSITE" id="PS50294">
    <property type="entry name" value="WD_REPEATS_REGION"/>
    <property type="match status" value="1"/>
</dbReference>
<dbReference type="SUPFAM" id="SSF50978">
    <property type="entry name" value="WD40 repeat-like"/>
    <property type="match status" value="1"/>
</dbReference>
<sequence length="885" mass="97015">MQAEKEPDIPQTSLSRPLADEHEHPHLFHSLYHKTNSVLSLCADDKYIYSGSQGDDILVWDKSTFSLKTTLRGHTGSVLALEYAPERRWLFSASGDSTVRVWSTTTHTLLFILNPHFDTDSGDIFSLAWSPSSSTIYFGCQNTSLQWFTFAPDPENTSGTPTHQQSLETALQAAGSTNGTATPRRVHKFFDSYPQYTRKPADLDARNPSTPTPGVSTPTSSGTCLLPPDVPTPRACIQIPPKNVVWAAHYGYVYSMATSPSIREGSDDKPHARDAPLRLVTGSGDATVKVWDLSSGEPVLRDTFECGDGAVLAVVVRGDTVYAGCQDGYVKVLDLETRTLVRTIIVNENVDILSLSMLHSDLYTFSANGQVQRYSATFDLTASWPAHDGFILSSIVTHLKRTSPCKKEESSKIVLVTGANDDYIKVWEVEPPQKTQSELTEITPEAQPDAHHDTLVYALSNFISIPSVSGGVKTQEHCRQAAIWLRKCLSQLGADASLLPTGESTNPIVLATFRGTRAQKKPRRILVYGHYDVIQASPAGWSSDPFTLFALNGYLYGRGITDNKGPIMAIACAAANLLRRRSLDVDLVMLIEGEAEAGSNGFMASVKQHKDAIGPIDAILVSNSTWISESTPSITYGLRGVIHCQVKITNGGPDLHSGVDGGAAREPMMDLIQLLGTLADCRQKVKIPGFYDDVRPLTEEERQLFQVLSGVTQTPASSLSAKWREPSLTVHDIQVSGPKNSTVIPSSAHARLSLRIVPDQSLEKIASSLKDYLKTKFDGMQSSNTLEITVAHTADWWLGNLDDPWFNAMENAIREEWGVEPLRIREGGSIPSVPYLEKEFNCHALHLPMGQSTDQAHLPNERMSLCNLQKGQAVVERFLTSAKDL</sequence>
<comment type="similarity">
    <text evidence="1">Belongs to the peptidase M20A family.</text>
</comment>
<feature type="compositionally biased region" description="Low complexity" evidence="8">
    <location>
        <begin position="208"/>
        <end position="223"/>
    </location>
</feature>
<dbReference type="InterPro" id="IPR001680">
    <property type="entry name" value="WD40_rpt"/>
</dbReference>
<evidence type="ECO:0000256" key="5">
    <source>
        <dbReference type="ARBA" id="ARBA00022737"/>
    </source>
</evidence>
<dbReference type="InterPro" id="IPR051458">
    <property type="entry name" value="Cyt/Met_Dipeptidase"/>
</dbReference>
<dbReference type="PANTHER" id="PTHR43270:SF8">
    <property type="entry name" value="DI- AND TRIPEPTIDASE DUG2-RELATED"/>
    <property type="match status" value="1"/>
</dbReference>
<dbReference type="InterPro" id="IPR036322">
    <property type="entry name" value="WD40_repeat_dom_sf"/>
</dbReference>
<dbReference type="GO" id="GO:0046872">
    <property type="term" value="F:metal ion binding"/>
    <property type="evidence" value="ECO:0007669"/>
    <property type="project" value="UniProtKB-KW"/>
</dbReference>
<feature type="domain" description="Peptidase M20 dimerisation" evidence="9">
    <location>
        <begin position="637"/>
        <end position="777"/>
    </location>
</feature>
<dbReference type="GO" id="GO:0008233">
    <property type="term" value="F:peptidase activity"/>
    <property type="evidence" value="ECO:0007669"/>
    <property type="project" value="UniProtKB-KW"/>
</dbReference>
<evidence type="ECO:0000256" key="1">
    <source>
        <dbReference type="ARBA" id="ARBA00006247"/>
    </source>
</evidence>
<proteinExistence type="inferred from homology"/>
<comment type="caution">
    <text evidence="10">The sequence shown here is derived from an EMBL/GenBank/DDBJ whole genome shotgun (WGS) entry which is preliminary data.</text>
</comment>
<dbReference type="SUPFAM" id="SSF53187">
    <property type="entry name" value="Zn-dependent exopeptidases"/>
    <property type="match status" value="1"/>
</dbReference>
<keyword evidence="11" id="KW-1185">Reference proteome</keyword>
<dbReference type="Pfam" id="PF00400">
    <property type="entry name" value="WD40"/>
    <property type="match status" value="2"/>
</dbReference>
<dbReference type="PIRSF" id="PIRSF037237">
    <property type="entry name" value="Peptidase_WD_repeats_DUG2"/>
    <property type="match status" value="1"/>
</dbReference>
<keyword evidence="6" id="KW-0378">Hydrolase</keyword>
<dbReference type="InterPro" id="IPR002933">
    <property type="entry name" value="Peptidase_M20"/>
</dbReference>
<evidence type="ECO:0000256" key="4">
    <source>
        <dbReference type="ARBA" id="ARBA00022723"/>
    </source>
</evidence>
<organism evidence="10 11">
    <name type="scientific">Cerrena zonata</name>
    <dbReference type="NCBI Taxonomy" id="2478898"/>
    <lineage>
        <taxon>Eukaryota</taxon>
        <taxon>Fungi</taxon>
        <taxon>Dikarya</taxon>
        <taxon>Basidiomycota</taxon>
        <taxon>Agaricomycotina</taxon>
        <taxon>Agaricomycetes</taxon>
        <taxon>Polyporales</taxon>
        <taxon>Cerrenaceae</taxon>
        <taxon>Cerrena</taxon>
    </lineage>
</organism>
<dbReference type="EMBL" id="JASBNA010000120">
    <property type="protein sequence ID" value="KAK7676365.1"/>
    <property type="molecule type" value="Genomic_DNA"/>
</dbReference>
<name>A0AAW0F7C9_9APHY</name>
<keyword evidence="2 7" id="KW-0853">WD repeat</keyword>
<feature type="repeat" description="WD" evidence="7">
    <location>
        <begin position="279"/>
        <end position="301"/>
    </location>
</feature>
<evidence type="ECO:0000256" key="2">
    <source>
        <dbReference type="ARBA" id="ARBA00022574"/>
    </source>
</evidence>
<feature type="region of interest" description="Disordered" evidence="8">
    <location>
        <begin position="198"/>
        <end position="223"/>
    </location>
</feature>
<dbReference type="InterPro" id="IPR017149">
    <property type="entry name" value="GSH_degradosome_Dug2"/>
</dbReference>
<dbReference type="InterPro" id="IPR020472">
    <property type="entry name" value="WD40_PAC1"/>
</dbReference>
<evidence type="ECO:0000256" key="7">
    <source>
        <dbReference type="PROSITE-ProRule" id="PRU00221"/>
    </source>
</evidence>
<protein>
    <recommendedName>
        <fullName evidence="9">Peptidase M20 dimerisation domain-containing protein</fullName>
    </recommendedName>
</protein>
<feature type="repeat" description="WD" evidence="7">
    <location>
        <begin position="415"/>
        <end position="437"/>
    </location>
</feature>
<dbReference type="InterPro" id="IPR019775">
    <property type="entry name" value="WD40_repeat_CS"/>
</dbReference>
<evidence type="ECO:0000313" key="10">
    <source>
        <dbReference type="EMBL" id="KAK7676365.1"/>
    </source>
</evidence>
<dbReference type="AlphaFoldDB" id="A0AAW0F7C9"/>
<dbReference type="PROSITE" id="PS50082">
    <property type="entry name" value="WD_REPEATS_2"/>
    <property type="match status" value="3"/>
</dbReference>
<dbReference type="GO" id="GO:0006508">
    <property type="term" value="P:proteolysis"/>
    <property type="evidence" value="ECO:0007669"/>
    <property type="project" value="UniProtKB-KW"/>
</dbReference>
<dbReference type="PROSITE" id="PS00678">
    <property type="entry name" value="WD_REPEATS_1"/>
    <property type="match status" value="1"/>
</dbReference>
<dbReference type="Pfam" id="PF07687">
    <property type="entry name" value="M20_dimer"/>
    <property type="match status" value="1"/>
</dbReference>
<dbReference type="GO" id="GO:0006751">
    <property type="term" value="P:glutathione catabolic process"/>
    <property type="evidence" value="ECO:0007669"/>
    <property type="project" value="InterPro"/>
</dbReference>
<dbReference type="InterPro" id="IPR011650">
    <property type="entry name" value="Peptidase_M20_dimer"/>
</dbReference>
<reference evidence="10 11" key="1">
    <citation type="submission" date="2022-09" db="EMBL/GenBank/DDBJ databases">
        <authorList>
            <person name="Palmer J.M."/>
        </authorList>
    </citation>
    <scope>NUCLEOTIDE SEQUENCE [LARGE SCALE GENOMIC DNA]</scope>
    <source>
        <strain evidence="10 11">DSM 7382</strain>
    </source>
</reference>